<accession>A0A0K2GZN9</accession>
<gene>
    <name evidence="6" type="ORF">CLAC_04975</name>
</gene>
<evidence type="ECO:0000259" key="4">
    <source>
        <dbReference type="PROSITE" id="PS51077"/>
    </source>
</evidence>
<evidence type="ECO:0000256" key="1">
    <source>
        <dbReference type="ARBA" id="ARBA00023015"/>
    </source>
</evidence>
<dbReference type="InterPro" id="IPR029016">
    <property type="entry name" value="GAF-like_dom_sf"/>
</dbReference>
<feature type="domain" description="IclR-ED" evidence="5">
    <location>
        <begin position="75"/>
        <end position="241"/>
    </location>
</feature>
<dbReference type="GO" id="GO:0003700">
    <property type="term" value="F:DNA-binding transcription factor activity"/>
    <property type="evidence" value="ECO:0007669"/>
    <property type="project" value="TreeGrafter"/>
</dbReference>
<dbReference type="Pfam" id="PF09339">
    <property type="entry name" value="HTH_IclR"/>
    <property type="match status" value="1"/>
</dbReference>
<dbReference type="GO" id="GO:0045892">
    <property type="term" value="P:negative regulation of DNA-templated transcription"/>
    <property type="evidence" value="ECO:0007669"/>
    <property type="project" value="TreeGrafter"/>
</dbReference>
<evidence type="ECO:0000259" key="5">
    <source>
        <dbReference type="PROSITE" id="PS51078"/>
    </source>
</evidence>
<dbReference type="KEGG" id="clw:CLAC_04975"/>
<keyword evidence="2" id="KW-0238">DNA-binding</keyword>
<dbReference type="InterPro" id="IPR036390">
    <property type="entry name" value="WH_DNA-bd_sf"/>
</dbReference>
<dbReference type="PROSITE" id="PS51077">
    <property type="entry name" value="HTH_ICLR"/>
    <property type="match status" value="1"/>
</dbReference>
<evidence type="ECO:0000256" key="2">
    <source>
        <dbReference type="ARBA" id="ARBA00023125"/>
    </source>
</evidence>
<dbReference type="EMBL" id="CP006841">
    <property type="protein sequence ID" value="ALA67168.1"/>
    <property type="molecule type" value="Genomic_DNA"/>
</dbReference>
<dbReference type="OrthoDB" id="4319317at2"/>
<dbReference type="CDD" id="cd00090">
    <property type="entry name" value="HTH_ARSR"/>
    <property type="match status" value="1"/>
</dbReference>
<protein>
    <submittedName>
        <fullName evidence="6">IclR family transcriptional regulator</fullName>
    </submittedName>
</protein>
<dbReference type="PATRIC" id="fig|1408189.4.peg.990"/>
<dbReference type="Gene3D" id="3.30.450.40">
    <property type="match status" value="1"/>
</dbReference>
<dbReference type="Gene3D" id="1.10.10.10">
    <property type="entry name" value="Winged helix-like DNA-binding domain superfamily/Winged helix DNA-binding domain"/>
    <property type="match status" value="1"/>
</dbReference>
<dbReference type="AlphaFoldDB" id="A0A0K2GZN9"/>
<dbReference type="PROSITE" id="PS51078">
    <property type="entry name" value="ICLR_ED"/>
    <property type="match status" value="1"/>
</dbReference>
<dbReference type="Pfam" id="PF01614">
    <property type="entry name" value="IclR_C"/>
    <property type="match status" value="1"/>
</dbReference>
<dbReference type="SUPFAM" id="SSF46785">
    <property type="entry name" value="Winged helix' DNA-binding domain"/>
    <property type="match status" value="1"/>
</dbReference>
<dbReference type="InterPro" id="IPR014757">
    <property type="entry name" value="Tscrpt_reg_IclR_C"/>
</dbReference>
<dbReference type="PANTHER" id="PTHR30136">
    <property type="entry name" value="HELIX-TURN-HELIX TRANSCRIPTIONAL REGULATOR, ICLR FAMILY"/>
    <property type="match status" value="1"/>
</dbReference>
<evidence type="ECO:0000256" key="3">
    <source>
        <dbReference type="ARBA" id="ARBA00023163"/>
    </source>
</evidence>
<evidence type="ECO:0000313" key="6">
    <source>
        <dbReference type="EMBL" id="ALA67168.1"/>
    </source>
</evidence>
<dbReference type="InterPro" id="IPR005471">
    <property type="entry name" value="Tscrpt_reg_IclR_N"/>
</dbReference>
<feature type="domain" description="HTH iclR-type" evidence="4">
    <location>
        <begin position="15"/>
        <end position="74"/>
    </location>
</feature>
<dbReference type="RefSeq" id="WP_053411942.1">
    <property type="nucleotide sequence ID" value="NZ_CP006841.1"/>
</dbReference>
<dbReference type="InterPro" id="IPR036388">
    <property type="entry name" value="WH-like_DNA-bd_sf"/>
</dbReference>
<keyword evidence="1" id="KW-0805">Transcription regulation</keyword>
<dbReference type="PANTHER" id="PTHR30136:SF39">
    <property type="entry name" value="TRANSCRIPTIONAL REGULATORY PROTEIN"/>
    <property type="match status" value="1"/>
</dbReference>
<dbReference type="GO" id="GO:0003677">
    <property type="term" value="F:DNA binding"/>
    <property type="evidence" value="ECO:0007669"/>
    <property type="project" value="UniProtKB-KW"/>
</dbReference>
<organism evidence="6 7">
    <name type="scientific">Corynebacterium lactis RW2-5</name>
    <dbReference type="NCBI Taxonomy" id="1408189"/>
    <lineage>
        <taxon>Bacteria</taxon>
        <taxon>Bacillati</taxon>
        <taxon>Actinomycetota</taxon>
        <taxon>Actinomycetes</taxon>
        <taxon>Mycobacteriales</taxon>
        <taxon>Corynebacteriaceae</taxon>
        <taxon>Corynebacterium</taxon>
    </lineage>
</organism>
<dbReference type="Proteomes" id="UP000058446">
    <property type="component" value="Chromosome"/>
</dbReference>
<reference evidence="6 7" key="1">
    <citation type="submission" date="2013-10" db="EMBL/GenBank/DDBJ databases">
        <title>Complete genome sequence of Corynebacterium lactis DSM 45799(T), isolated from raw cow milk.</title>
        <authorList>
            <person name="Ruckert C."/>
            <person name="Albersmeier A."/>
            <person name="Lipski A."/>
            <person name="Kalinowski J."/>
        </authorList>
    </citation>
    <scope>NUCLEOTIDE SEQUENCE [LARGE SCALE GENOMIC DNA]</scope>
    <source>
        <strain evidence="6 7">RW2-5</strain>
    </source>
</reference>
<dbReference type="SUPFAM" id="SSF55781">
    <property type="entry name" value="GAF domain-like"/>
    <property type="match status" value="1"/>
</dbReference>
<dbReference type="STRING" id="1408189.CLAC_04975"/>
<dbReference type="InterPro" id="IPR011991">
    <property type="entry name" value="ArsR-like_HTH"/>
</dbReference>
<evidence type="ECO:0000313" key="7">
    <source>
        <dbReference type="Proteomes" id="UP000058446"/>
    </source>
</evidence>
<keyword evidence="3" id="KW-0804">Transcription</keyword>
<sequence>MGQISTSETAALSGIKVLDRSVLILKAVADHPRTLAELCEDTGLPRATAHRLATALEVHRLVTRTPDGRWTTGPGLTEITPVTTDLLADAAAHILPRLVEASGESVQLYRLTGDTRTCIASMEPATGLRNTVPVGSRMPLTAGSAARVLLAFGPVDLAERLLPEADFTQQDLEDCRRLGWSESMGERDPALASVSAPVFDAHRRMIAVLSVSGPVERMLPSPYQCWGTQVLEAAKEMSSRL</sequence>
<name>A0A0K2GZN9_9CORY</name>
<dbReference type="InterPro" id="IPR050707">
    <property type="entry name" value="HTH_MetabolicPath_Reg"/>
</dbReference>
<proteinExistence type="predicted"/>
<dbReference type="SMART" id="SM00346">
    <property type="entry name" value="HTH_ICLR"/>
    <property type="match status" value="1"/>
</dbReference>
<keyword evidence="7" id="KW-1185">Reference proteome</keyword>